<comment type="caution">
    <text evidence="2">The sequence shown here is derived from an EMBL/GenBank/DDBJ whole genome shotgun (WGS) entry which is preliminary data.</text>
</comment>
<dbReference type="PANTHER" id="PTHR31718">
    <property type="entry name" value="PLAT DOMAIN-CONTAINING PROTEIN"/>
    <property type="match status" value="1"/>
</dbReference>
<dbReference type="PANTHER" id="PTHR31718:SF31">
    <property type="entry name" value="OS01G0172800 PROTEIN"/>
    <property type="match status" value="1"/>
</dbReference>
<dbReference type="EMBL" id="JAYKXN010000007">
    <property type="protein sequence ID" value="KAK7271174.1"/>
    <property type="molecule type" value="Genomic_DNA"/>
</dbReference>
<organism evidence="2 3">
    <name type="scientific">Clitoria ternatea</name>
    <name type="common">Butterfly pea</name>
    <dbReference type="NCBI Taxonomy" id="43366"/>
    <lineage>
        <taxon>Eukaryota</taxon>
        <taxon>Viridiplantae</taxon>
        <taxon>Streptophyta</taxon>
        <taxon>Embryophyta</taxon>
        <taxon>Tracheophyta</taxon>
        <taxon>Spermatophyta</taxon>
        <taxon>Magnoliopsida</taxon>
        <taxon>eudicotyledons</taxon>
        <taxon>Gunneridae</taxon>
        <taxon>Pentapetalae</taxon>
        <taxon>rosids</taxon>
        <taxon>fabids</taxon>
        <taxon>Fabales</taxon>
        <taxon>Fabaceae</taxon>
        <taxon>Papilionoideae</taxon>
        <taxon>50 kb inversion clade</taxon>
        <taxon>NPAAA clade</taxon>
        <taxon>indigoferoid/millettioid clade</taxon>
        <taxon>Phaseoleae</taxon>
        <taxon>Clitoria</taxon>
    </lineage>
</organism>
<dbReference type="Pfam" id="PF06232">
    <property type="entry name" value="ATS3"/>
    <property type="match status" value="1"/>
</dbReference>
<dbReference type="AlphaFoldDB" id="A0AAN9F9A7"/>
<evidence type="ECO:0000313" key="3">
    <source>
        <dbReference type="Proteomes" id="UP001359559"/>
    </source>
</evidence>
<dbReference type="SUPFAM" id="SSF49723">
    <property type="entry name" value="Lipase/lipooxygenase domain (PLAT/LH2 domain)"/>
    <property type="match status" value="1"/>
</dbReference>
<dbReference type="InterPro" id="IPR010417">
    <property type="entry name" value="Embryo-specific_ATS3"/>
</dbReference>
<evidence type="ECO:0000313" key="2">
    <source>
        <dbReference type="EMBL" id="KAK7271174.1"/>
    </source>
</evidence>
<accession>A0AAN9F9A7</accession>
<dbReference type="Gene3D" id="2.60.60.20">
    <property type="entry name" value="PLAT/LH2 domain"/>
    <property type="match status" value="1"/>
</dbReference>
<keyword evidence="1" id="KW-0732">Signal</keyword>
<sequence length="163" mass="18367">MKALTLILTLCIFVVFSQANPILPNQSGFILNQTHPQKGANSCTYKVTIKTSCTSPSYTRDRISLSFGDAHGYQVYVPRLDDPSSGTFERCSTDTFQIDGPCTYQVCYLYLYRSGYDGWVPEKVTVSGYNAKTITFYYNTLIPNGIWYGFDMCDRYLTSKAAL</sequence>
<feature type="chain" id="PRO_5043027655" description="Embryo-specific 3" evidence="1">
    <location>
        <begin position="20"/>
        <end position="163"/>
    </location>
</feature>
<dbReference type="Proteomes" id="UP001359559">
    <property type="component" value="Unassembled WGS sequence"/>
</dbReference>
<evidence type="ECO:0000256" key="1">
    <source>
        <dbReference type="SAM" id="SignalP"/>
    </source>
</evidence>
<proteinExistence type="predicted"/>
<dbReference type="CDD" id="cd00113">
    <property type="entry name" value="PLAT"/>
    <property type="match status" value="1"/>
</dbReference>
<reference evidence="2 3" key="1">
    <citation type="submission" date="2024-01" db="EMBL/GenBank/DDBJ databases">
        <title>The genomes of 5 underutilized Papilionoideae crops provide insights into root nodulation and disease resistance.</title>
        <authorList>
            <person name="Yuan L."/>
        </authorList>
    </citation>
    <scope>NUCLEOTIDE SEQUENCE [LARGE SCALE GENOMIC DNA]</scope>
    <source>
        <strain evidence="2">LY-2023</strain>
        <tissue evidence="2">Leaf</tissue>
    </source>
</reference>
<feature type="signal peptide" evidence="1">
    <location>
        <begin position="1"/>
        <end position="19"/>
    </location>
</feature>
<evidence type="ECO:0008006" key="4">
    <source>
        <dbReference type="Google" id="ProtNLM"/>
    </source>
</evidence>
<name>A0AAN9F9A7_CLITE</name>
<keyword evidence="3" id="KW-1185">Reference proteome</keyword>
<dbReference type="InterPro" id="IPR036392">
    <property type="entry name" value="PLAT/LH2_dom_sf"/>
</dbReference>
<gene>
    <name evidence="2" type="ORF">RJT34_26839</name>
</gene>
<protein>
    <recommendedName>
        <fullName evidence="4">Embryo-specific 3</fullName>
    </recommendedName>
</protein>